<dbReference type="InterPro" id="IPR000683">
    <property type="entry name" value="Gfo/Idh/MocA-like_OxRdtase_N"/>
</dbReference>
<dbReference type="PROSITE" id="PS51318">
    <property type="entry name" value="TAT"/>
    <property type="match status" value="1"/>
</dbReference>
<proteinExistence type="predicted"/>
<dbReference type="InterPro" id="IPR050463">
    <property type="entry name" value="Gfo/Idh/MocA_oxidrdct_glycsds"/>
</dbReference>
<sequence length="223" mass="24003">MAQQTNRRGFLKTTAVAGVGYWVAGGAEAKESTSPNERIQIGCIGIAGSKGSSDSADAARAGDVVAICDIDERFLTSGGDKRFPKAKRYFDFRKMLDEMEGKIDAVTVTTPDHVHAAAGVMAMKKGMHCFCQKPLTHSIFEARRMAEVARETGLATMMGNQGTAHAGLRRAAATIQAGAIGPVTEVHVWTNRPVWPQGGPRPKVEPAPAYMHWDEYLGPAAYR</sequence>
<evidence type="ECO:0000259" key="1">
    <source>
        <dbReference type="Pfam" id="PF01408"/>
    </source>
</evidence>
<dbReference type="Pfam" id="PF01408">
    <property type="entry name" value="GFO_IDH_MocA"/>
    <property type="match status" value="1"/>
</dbReference>
<protein>
    <recommendedName>
        <fullName evidence="1">Gfo/Idh/MocA-like oxidoreductase N-terminal domain-containing protein</fullName>
    </recommendedName>
</protein>
<dbReference type="SUPFAM" id="SSF51735">
    <property type="entry name" value="NAD(P)-binding Rossmann-fold domains"/>
    <property type="match status" value="1"/>
</dbReference>
<name>X0X4U5_9ZZZZ</name>
<gene>
    <name evidence="2" type="ORF">S01H1_64760</name>
</gene>
<organism evidence="2">
    <name type="scientific">marine sediment metagenome</name>
    <dbReference type="NCBI Taxonomy" id="412755"/>
    <lineage>
        <taxon>unclassified sequences</taxon>
        <taxon>metagenomes</taxon>
        <taxon>ecological metagenomes</taxon>
    </lineage>
</organism>
<dbReference type="NCBIfam" id="TIGR01409">
    <property type="entry name" value="TAT_signal_seq"/>
    <property type="match status" value="1"/>
</dbReference>
<reference evidence="2" key="1">
    <citation type="journal article" date="2014" name="Front. Microbiol.">
        <title>High frequency of phylogenetically diverse reductive dehalogenase-homologous genes in deep subseafloor sedimentary metagenomes.</title>
        <authorList>
            <person name="Kawai M."/>
            <person name="Futagami T."/>
            <person name="Toyoda A."/>
            <person name="Takaki Y."/>
            <person name="Nishi S."/>
            <person name="Hori S."/>
            <person name="Arai W."/>
            <person name="Tsubouchi T."/>
            <person name="Morono Y."/>
            <person name="Uchiyama I."/>
            <person name="Ito T."/>
            <person name="Fujiyama A."/>
            <person name="Inagaki F."/>
            <person name="Takami H."/>
        </authorList>
    </citation>
    <scope>NUCLEOTIDE SEQUENCE</scope>
    <source>
        <strain evidence="2">Expedition CK06-06</strain>
    </source>
</reference>
<dbReference type="InterPro" id="IPR036291">
    <property type="entry name" value="NAD(P)-bd_dom_sf"/>
</dbReference>
<dbReference type="PANTHER" id="PTHR43818:SF10">
    <property type="entry name" value="NADH-DEPENDENT DEHYDROGENASE-RELATED"/>
    <property type="match status" value="1"/>
</dbReference>
<comment type="caution">
    <text evidence="2">The sequence shown here is derived from an EMBL/GenBank/DDBJ whole genome shotgun (WGS) entry which is preliminary data.</text>
</comment>
<dbReference type="Gene3D" id="3.40.50.720">
    <property type="entry name" value="NAD(P)-binding Rossmann-like Domain"/>
    <property type="match status" value="1"/>
</dbReference>
<feature type="domain" description="Gfo/Idh/MocA-like oxidoreductase N-terminal" evidence="1">
    <location>
        <begin position="41"/>
        <end position="159"/>
    </location>
</feature>
<accession>X0X4U5</accession>
<dbReference type="InterPro" id="IPR019546">
    <property type="entry name" value="TAT_signal_bac_arc"/>
</dbReference>
<dbReference type="AlphaFoldDB" id="X0X4U5"/>
<evidence type="ECO:0000313" key="2">
    <source>
        <dbReference type="EMBL" id="GAG31678.1"/>
    </source>
</evidence>
<dbReference type="GO" id="GO:0000166">
    <property type="term" value="F:nucleotide binding"/>
    <property type="evidence" value="ECO:0007669"/>
    <property type="project" value="InterPro"/>
</dbReference>
<dbReference type="EMBL" id="BARS01042706">
    <property type="protein sequence ID" value="GAG31678.1"/>
    <property type="molecule type" value="Genomic_DNA"/>
</dbReference>
<dbReference type="PANTHER" id="PTHR43818">
    <property type="entry name" value="BCDNA.GH03377"/>
    <property type="match status" value="1"/>
</dbReference>
<dbReference type="InterPro" id="IPR006311">
    <property type="entry name" value="TAT_signal"/>
</dbReference>
<feature type="non-terminal residue" evidence="2">
    <location>
        <position position="223"/>
    </location>
</feature>